<comment type="caution">
    <text evidence="3">The sequence shown here is derived from an EMBL/GenBank/DDBJ whole genome shotgun (WGS) entry which is preliminary data.</text>
</comment>
<name>A0A7Z7IGS9_9MYCO</name>
<dbReference type="InterPro" id="IPR023393">
    <property type="entry name" value="START-like_dom_sf"/>
</dbReference>
<feature type="domain" description="Activator of Hsp90 ATPase homologue 1/2-like C-terminal" evidence="2">
    <location>
        <begin position="11"/>
        <end position="65"/>
    </location>
</feature>
<dbReference type="AlphaFoldDB" id="A0A7Z7IGS9"/>
<dbReference type="InterPro" id="IPR013538">
    <property type="entry name" value="ASHA1/2-like_C"/>
</dbReference>
<protein>
    <recommendedName>
        <fullName evidence="2">Activator of Hsp90 ATPase homologue 1/2-like C-terminal domain-containing protein</fullName>
    </recommendedName>
</protein>
<dbReference type="RefSeq" id="WP_222106459.1">
    <property type="nucleotide sequence ID" value="NZ_OCTY01000002.1"/>
</dbReference>
<dbReference type="Proteomes" id="UP000554965">
    <property type="component" value="Unassembled WGS sequence"/>
</dbReference>
<reference evidence="3 4" key="1">
    <citation type="submission" date="2017-10" db="EMBL/GenBank/DDBJ databases">
        <authorList>
            <consortium name="Urmite Genomes"/>
        </authorList>
    </citation>
    <scope>NUCLEOTIDE SEQUENCE [LARGE SCALE GENOMIC DNA]</scope>
    <source>
        <strain evidence="3 4">FB-527</strain>
    </source>
</reference>
<dbReference type="Pfam" id="PF08327">
    <property type="entry name" value="AHSA1"/>
    <property type="match status" value="1"/>
</dbReference>
<dbReference type="SUPFAM" id="SSF55961">
    <property type="entry name" value="Bet v1-like"/>
    <property type="match status" value="1"/>
</dbReference>
<evidence type="ECO:0000256" key="1">
    <source>
        <dbReference type="ARBA" id="ARBA00006817"/>
    </source>
</evidence>
<dbReference type="Gene3D" id="3.30.530.20">
    <property type="match status" value="1"/>
</dbReference>
<evidence type="ECO:0000259" key="2">
    <source>
        <dbReference type="Pfam" id="PF08327"/>
    </source>
</evidence>
<keyword evidence="4" id="KW-1185">Reference proteome</keyword>
<accession>A0A7Z7IGS9</accession>
<organism evidence="3 4">
    <name type="scientific">Mycobacterium simulans</name>
    <dbReference type="NCBI Taxonomy" id="627089"/>
    <lineage>
        <taxon>Bacteria</taxon>
        <taxon>Bacillati</taxon>
        <taxon>Actinomycetota</taxon>
        <taxon>Actinomycetes</taxon>
        <taxon>Mycobacteriales</taxon>
        <taxon>Mycobacteriaceae</taxon>
        <taxon>Mycobacterium</taxon>
    </lineage>
</organism>
<sequence>MTQTRTVRHIRAPRAAVYRALVSPDAVAAWRAPNAMTAVVHTFDARVGGRFRVSLVYDSQTGQGHFVALTIGSFGRGQQYWHPDASR</sequence>
<evidence type="ECO:0000313" key="3">
    <source>
        <dbReference type="EMBL" id="SOJ53099.1"/>
    </source>
</evidence>
<gene>
    <name evidence="3" type="ORF">MSIMFB_00602</name>
</gene>
<comment type="similarity">
    <text evidence="1">Belongs to the AHA1 family.</text>
</comment>
<evidence type="ECO:0000313" key="4">
    <source>
        <dbReference type="Proteomes" id="UP000554965"/>
    </source>
</evidence>
<proteinExistence type="inferred from homology"/>
<dbReference type="EMBL" id="OCTY01000002">
    <property type="protein sequence ID" value="SOJ53099.1"/>
    <property type="molecule type" value="Genomic_DNA"/>
</dbReference>